<feature type="region of interest" description="Disordered" evidence="1">
    <location>
        <begin position="1"/>
        <end position="21"/>
    </location>
</feature>
<evidence type="ECO:0000256" key="1">
    <source>
        <dbReference type="SAM" id="MobiDB-lite"/>
    </source>
</evidence>
<dbReference type="OrthoDB" id="932129at2759"/>
<keyword evidence="3" id="KW-1185">Reference proteome</keyword>
<evidence type="ECO:0000313" key="3">
    <source>
        <dbReference type="Proteomes" id="UP000443090"/>
    </source>
</evidence>
<proteinExistence type="predicted"/>
<dbReference type="EMBL" id="QGMI01000623">
    <property type="protein sequence ID" value="TVY38247.1"/>
    <property type="molecule type" value="Genomic_DNA"/>
</dbReference>
<dbReference type="Proteomes" id="UP000443090">
    <property type="component" value="Unassembled WGS sequence"/>
</dbReference>
<name>A0A8H8UC31_9HELO</name>
<organism evidence="2 3">
    <name type="scientific">Lachnellula occidentalis</name>
    <dbReference type="NCBI Taxonomy" id="215460"/>
    <lineage>
        <taxon>Eukaryota</taxon>
        <taxon>Fungi</taxon>
        <taxon>Dikarya</taxon>
        <taxon>Ascomycota</taxon>
        <taxon>Pezizomycotina</taxon>
        <taxon>Leotiomycetes</taxon>
        <taxon>Helotiales</taxon>
        <taxon>Lachnaceae</taxon>
        <taxon>Lachnellula</taxon>
    </lineage>
</organism>
<protein>
    <submittedName>
        <fullName evidence="2">Uncharacterized protein</fullName>
    </submittedName>
</protein>
<sequence>MAALKSALPAHLKPSSLAPGDANAEFARKHHGKTQSHMFLQHQPESGIIRPYPEQVPMACPTTLSYWYSGSK</sequence>
<accession>A0A8H8UC31</accession>
<dbReference type="AlphaFoldDB" id="A0A8H8UC31"/>
<comment type="caution">
    <text evidence="2">The sequence shown here is derived from an EMBL/GenBank/DDBJ whole genome shotgun (WGS) entry which is preliminary data.</text>
</comment>
<reference evidence="2 3" key="1">
    <citation type="submission" date="2018-05" db="EMBL/GenBank/DDBJ databases">
        <title>Genome sequencing and assembly of the regulated plant pathogen Lachnellula willkommii and related sister species for the development of diagnostic species identification markers.</title>
        <authorList>
            <person name="Giroux E."/>
            <person name="Bilodeau G."/>
        </authorList>
    </citation>
    <scope>NUCLEOTIDE SEQUENCE [LARGE SCALE GENOMIC DNA]</scope>
    <source>
        <strain evidence="2 3">CBS 160.35</strain>
    </source>
</reference>
<evidence type="ECO:0000313" key="2">
    <source>
        <dbReference type="EMBL" id="TVY38247.1"/>
    </source>
</evidence>
<gene>
    <name evidence="2" type="ORF">LOCC1_G006291</name>
</gene>